<dbReference type="GO" id="GO:0015074">
    <property type="term" value="P:DNA integration"/>
    <property type="evidence" value="ECO:0007669"/>
    <property type="project" value="InterPro"/>
</dbReference>
<name>A0A9Q0YEA5_HOLLE</name>
<feature type="domain" description="Gfo/Idh/MocA-like oxidoreductase N-terminal" evidence="4">
    <location>
        <begin position="394"/>
        <end position="507"/>
    </location>
</feature>
<gene>
    <name evidence="6" type="ORF">HOLleu_38393</name>
</gene>
<dbReference type="GO" id="GO:0006310">
    <property type="term" value="P:DNA recombination"/>
    <property type="evidence" value="ECO:0007669"/>
    <property type="project" value="InterPro"/>
</dbReference>
<dbReference type="Pfam" id="PF22725">
    <property type="entry name" value="GFO_IDH_MocA_C3"/>
    <property type="match status" value="1"/>
</dbReference>
<dbReference type="GO" id="GO:0016491">
    <property type="term" value="F:oxidoreductase activity"/>
    <property type="evidence" value="ECO:0007669"/>
    <property type="project" value="UniProtKB-KW"/>
</dbReference>
<feature type="domain" description="GFO/IDH/MocA-like oxidoreductase" evidence="5">
    <location>
        <begin position="525"/>
        <end position="644"/>
    </location>
</feature>
<evidence type="ECO:0000313" key="6">
    <source>
        <dbReference type="EMBL" id="KAJ8021247.1"/>
    </source>
</evidence>
<dbReference type="Pfam" id="PF01408">
    <property type="entry name" value="GFO_IDH_MocA"/>
    <property type="match status" value="1"/>
</dbReference>
<proteinExistence type="inferred from homology"/>
<dbReference type="InterPro" id="IPR000683">
    <property type="entry name" value="Gfo/Idh/MocA-like_OxRdtase_N"/>
</dbReference>
<organism evidence="6 7">
    <name type="scientific">Holothuria leucospilota</name>
    <name type="common">Black long sea cucumber</name>
    <name type="synonym">Mertensiothuria leucospilota</name>
    <dbReference type="NCBI Taxonomy" id="206669"/>
    <lineage>
        <taxon>Eukaryota</taxon>
        <taxon>Metazoa</taxon>
        <taxon>Echinodermata</taxon>
        <taxon>Eleutherozoa</taxon>
        <taxon>Echinozoa</taxon>
        <taxon>Holothuroidea</taxon>
        <taxon>Aspidochirotacea</taxon>
        <taxon>Aspidochirotida</taxon>
        <taxon>Holothuriidae</taxon>
        <taxon>Holothuria</taxon>
    </lineage>
</organism>
<reference evidence="6" key="1">
    <citation type="submission" date="2021-10" db="EMBL/GenBank/DDBJ databases">
        <title>Tropical sea cucumber genome reveals ecological adaptation and Cuvierian tubules defense mechanism.</title>
        <authorList>
            <person name="Chen T."/>
        </authorList>
    </citation>
    <scope>NUCLEOTIDE SEQUENCE</scope>
    <source>
        <strain evidence="6">Nanhai2018</strain>
        <tissue evidence="6">Muscle</tissue>
    </source>
</reference>
<dbReference type="PANTHER" id="PTHR42840">
    <property type="entry name" value="NAD(P)-BINDING ROSSMANN-FOLD SUPERFAMILY PROTEIN-RELATED"/>
    <property type="match status" value="1"/>
</dbReference>
<dbReference type="GO" id="GO:0000166">
    <property type="term" value="F:nucleotide binding"/>
    <property type="evidence" value="ECO:0007669"/>
    <property type="project" value="InterPro"/>
</dbReference>
<comment type="similarity">
    <text evidence="1">Belongs to the Gfo/Idh/MocA family.</text>
</comment>
<dbReference type="SUPFAM" id="SSF55347">
    <property type="entry name" value="Glyceraldehyde-3-phosphate dehydrogenase-like, C-terminal domain"/>
    <property type="match status" value="1"/>
</dbReference>
<evidence type="ECO:0000259" key="4">
    <source>
        <dbReference type="Pfam" id="PF01408"/>
    </source>
</evidence>
<dbReference type="Gene3D" id="3.40.50.720">
    <property type="entry name" value="NAD(P)-binding Rossmann-like Domain"/>
    <property type="match status" value="1"/>
</dbReference>
<feature type="compositionally biased region" description="Polar residues" evidence="3">
    <location>
        <begin position="352"/>
        <end position="365"/>
    </location>
</feature>
<evidence type="ECO:0000256" key="3">
    <source>
        <dbReference type="SAM" id="MobiDB-lite"/>
    </source>
</evidence>
<dbReference type="Gene3D" id="3.30.360.10">
    <property type="entry name" value="Dihydrodipicolinate Reductase, domain 2"/>
    <property type="match status" value="1"/>
</dbReference>
<feature type="compositionally biased region" description="Basic residues" evidence="3">
    <location>
        <begin position="330"/>
        <end position="339"/>
    </location>
</feature>
<dbReference type="AlphaFoldDB" id="A0A9Q0YEA5"/>
<evidence type="ECO:0000259" key="5">
    <source>
        <dbReference type="Pfam" id="PF22725"/>
    </source>
</evidence>
<dbReference type="PANTHER" id="PTHR42840:SF3">
    <property type="entry name" value="BINDING ROSSMANN FOLD OXIDOREDUCTASE, PUTATIVE (AFU_ORTHOLOGUE AFUA_2G10240)-RELATED"/>
    <property type="match status" value="1"/>
</dbReference>
<dbReference type="InterPro" id="IPR013762">
    <property type="entry name" value="Integrase-like_cat_sf"/>
</dbReference>
<dbReference type="EMBL" id="JAIZAY010000021">
    <property type="protein sequence ID" value="KAJ8021247.1"/>
    <property type="molecule type" value="Genomic_DNA"/>
</dbReference>
<comment type="caution">
    <text evidence="6">The sequence shown here is derived from an EMBL/GenBank/DDBJ whole genome shotgun (WGS) entry which is preliminary data.</text>
</comment>
<evidence type="ECO:0000256" key="2">
    <source>
        <dbReference type="ARBA" id="ARBA00023002"/>
    </source>
</evidence>
<dbReference type="GO" id="GO:0003677">
    <property type="term" value="F:DNA binding"/>
    <property type="evidence" value="ECO:0007669"/>
    <property type="project" value="InterPro"/>
</dbReference>
<feature type="region of interest" description="Disordered" evidence="3">
    <location>
        <begin position="352"/>
        <end position="384"/>
    </location>
</feature>
<dbReference type="InterPro" id="IPR055170">
    <property type="entry name" value="GFO_IDH_MocA-like_dom"/>
</dbReference>
<accession>A0A9Q0YEA5</accession>
<dbReference type="InterPro" id="IPR036291">
    <property type="entry name" value="NAD(P)-bd_dom_sf"/>
</dbReference>
<evidence type="ECO:0000313" key="7">
    <source>
        <dbReference type="Proteomes" id="UP001152320"/>
    </source>
</evidence>
<feature type="compositionally biased region" description="Low complexity" evidence="3">
    <location>
        <begin position="366"/>
        <end position="384"/>
    </location>
</feature>
<sequence length="730" mass="82073">MAAAPTNFVLLNEEEFAELLDSADSSGTKRQIHYAIRRMEAFAHFTGTDLATVQQYDCAELDRFLSRFYCGLRKDTGELYTKKSMHAIRYGLRRHFQATMDVDILKTNLFKLSNKTYKAMLVKLKQSGKVPVKYKNPVSKEDMGKILDSLDITTPEGLQNKVFIDIMMYIPNCGRGSLRSMSISDFDVKVDEQNQRYIVHRDTMTKSRNKDENCSGHMYEIPGSSRCPVASFLALKEVLNPGEQCMWQRPKPKTPVGLTGSPWYINAPLGINTLGDKMRKISEEAGCSQKYTNYSLRATNCTVLKEACIPSRQIRPMSVTGHRSESSSKHSSHTSAKKKKLMNRDLANQMSENVPEVQSNADTTLSHNPRPSSSVSSASVDNMSSDSGIRRVGLAIFGLGRAGQIHLNNILRVRKADLKWIIEDNLVHAQEIAKKNLIDTSVQIIKPGDSDKVFSDPSVKAIVICTPTNYHEDLVRRGLKSGKAVFCEKPIADTVEDTEACYIDAEVHGMPLLCAFNRRFDPSVRLMKERMNRGDIGQVQSIKTCSRDSPFPPVEYLRISGGIFHDCGVHDIDAICWILGEDPVSVFTQAHAFHKEIAELDDVDQVIIVMKFPSGCIASIDLSRHAVYGYDQRIEIFGSKGMLEQQNRPPTSVVHHSEIGATQDPIETSFPQRYREAYEMELTHFLNVVLGIEKEILVKKEDTLRVCEIAAACEESYRTGKQVFMNAWKK</sequence>
<dbReference type="SUPFAM" id="SSF51735">
    <property type="entry name" value="NAD(P)-binding Rossmann-fold domains"/>
    <property type="match status" value="1"/>
</dbReference>
<keyword evidence="7" id="KW-1185">Reference proteome</keyword>
<dbReference type="Proteomes" id="UP001152320">
    <property type="component" value="Chromosome 21"/>
</dbReference>
<evidence type="ECO:0000256" key="1">
    <source>
        <dbReference type="ARBA" id="ARBA00010928"/>
    </source>
</evidence>
<feature type="region of interest" description="Disordered" evidence="3">
    <location>
        <begin position="315"/>
        <end position="339"/>
    </location>
</feature>
<dbReference type="OrthoDB" id="64915at2759"/>
<protein>
    <submittedName>
        <fullName evidence="6">Uncharacterized protein</fullName>
    </submittedName>
</protein>
<dbReference type="Gene3D" id="1.10.443.10">
    <property type="entry name" value="Intergrase catalytic core"/>
    <property type="match status" value="1"/>
</dbReference>
<dbReference type="GO" id="GO:0006740">
    <property type="term" value="P:NADPH regeneration"/>
    <property type="evidence" value="ECO:0007669"/>
    <property type="project" value="TreeGrafter"/>
</dbReference>
<dbReference type="GO" id="GO:0005737">
    <property type="term" value="C:cytoplasm"/>
    <property type="evidence" value="ECO:0007669"/>
    <property type="project" value="TreeGrafter"/>
</dbReference>
<keyword evidence="2" id="KW-0560">Oxidoreductase</keyword>